<gene>
    <name evidence="1" type="ORF">QFZ49_004710</name>
</gene>
<accession>A0ABU0RV19</accession>
<organism evidence="1 2">
    <name type="scientific">Streptomyces turgidiscabies</name>
    <dbReference type="NCBI Taxonomy" id="85558"/>
    <lineage>
        <taxon>Bacteria</taxon>
        <taxon>Bacillati</taxon>
        <taxon>Actinomycetota</taxon>
        <taxon>Actinomycetes</taxon>
        <taxon>Kitasatosporales</taxon>
        <taxon>Streptomycetaceae</taxon>
        <taxon>Streptomyces</taxon>
    </lineage>
</organism>
<proteinExistence type="predicted"/>
<name>A0ABU0RV19_9ACTN</name>
<dbReference type="RefSeq" id="WP_307628318.1">
    <property type="nucleotide sequence ID" value="NZ_JAUSZS010000004.1"/>
</dbReference>
<reference evidence="1 2" key="1">
    <citation type="submission" date="2023-07" db="EMBL/GenBank/DDBJ databases">
        <title>Comparative genomics of wheat-associated soil bacteria to identify genetic determinants of phenazine resistance.</title>
        <authorList>
            <person name="Mouncey N."/>
        </authorList>
    </citation>
    <scope>NUCLEOTIDE SEQUENCE [LARGE SCALE GENOMIC DNA]</scope>
    <source>
        <strain evidence="1 2">W2I16</strain>
    </source>
</reference>
<sequence>MSGYGATDEMLSAECTVAKLPDYTDMHDRCRQTKDIPLHHSTGILLQARCRCACHKEAR</sequence>
<comment type="caution">
    <text evidence="1">The sequence shown here is derived from an EMBL/GenBank/DDBJ whole genome shotgun (WGS) entry which is preliminary data.</text>
</comment>
<dbReference type="Proteomes" id="UP001223072">
    <property type="component" value="Unassembled WGS sequence"/>
</dbReference>
<evidence type="ECO:0000313" key="2">
    <source>
        <dbReference type="Proteomes" id="UP001223072"/>
    </source>
</evidence>
<evidence type="ECO:0000313" key="1">
    <source>
        <dbReference type="EMBL" id="MDQ0934770.1"/>
    </source>
</evidence>
<keyword evidence="2" id="KW-1185">Reference proteome</keyword>
<dbReference type="EMBL" id="JAUSZS010000004">
    <property type="protein sequence ID" value="MDQ0934770.1"/>
    <property type="molecule type" value="Genomic_DNA"/>
</dbReference>
<protein>
    <submittedName>
        <fullName evidence="1">Uncharacterized protein</fullName>
    </submittedName>
</protein>